<dbReference type="AlphaFoldDB" id="A0A6A0B0S0"/>
<reference evidence="9 10" key="1">
    <citation type="submission" date="2020-02" db="EMBL/GenBank/DDBJ databases">
        <title>Whole Genome Shotgun Sequence of Streptomyces sp. strain CWH03.</title>
        <authorList>
            <person name="Dohra H."/>
            <person name="Kodani S."/>
            <person name="Yamamura H."/>
        </authorList>
    </citation>
    <scope>NUCLEOTIDE SEQUENCE [LARGE SCALE GENOMIC DNA]</scope>
    <source>
        <strain evidence="9 10">CWH03</strain>
    </source>
</reference>
<dbReference type="PANTHER" id="PTHR43756:SF5">
    <property type="entry name" value="CHOLINE MONOOXYGENASE, CHLOROPLASTIC"/>
    <property type="match status" value="1"/>
</dbReference>
<proteinExistence type="predicted"/>
<keyword evidence="10" id="KW-1185">Reference proteome</keyword>
<evidence type="ECO:0000256" key="4">
    <source>
        <dbReference type="ARBA" id="ARBA00023002"/>
    </source>
</evidence>
<evidence type="ECO:0000259" key="8">
    <source>
        <dbReference type="PROSITE" id="PS51296"/>
    </source>
</evidence>
<keyword evidence="4" id="KW-0560">Oxidoreductase</keyword>
<dbReference type="Pfam" id="PF00848">
    <property type="entry name" value="Ring_hydroxyl_A"/>
    <property type="match status" value="1"/>
</dbReference>
<keyword evidence="5" id="KW-0408">Iron</keyword>
<dbReference type="SUPFAM" id="SSF55961">
    <property type="entry name" value="Bet v1-like"/>
    <property type="match status" value="1"/>
</dbReference>
<dbReference type="GO" id="GO:0005506">
    <property type="term" value="F:iron ion binding"/>
    <property type="evidence" value="ECO:0007669"/>
    <property type="project" value="InterPro"/>
</dbReference>
<dbReference type="Proteomes" id="UP000484988">
    <property type="component" value="Unassembled WGS sequence"/>
</dbReference>
<organism evidence="9 10">
    <name type="scientific">Streptomyces pacificus</name>
    <dbReference type="NCBI Taxonomy" id="2705029"/>
    <lineage>
        <taxon>Bacteria</taxon>
        <taxon>Bacillati</taxon>
        <taxon>Actinomycetota</taxon>
        <taxon>Actinomycetes</taxon>
        <taxon>Kitasatosporales</taxon>
        <taxon>Streptomycetaceae</taxon>
        <taxon>Streptomyces</taxon>
    </lineage>
</organism>
<evidence type="ECO:0000256" key="3">
    <source>
        <dbReference type="ARBA" id="ARBA00022723"/>
    </source>
</evidence>
<keyword evidence="2" id="KW-0001">2Fe-2S</keyword>
<keyword evidence="3" id="KW-0479">Metal-binding</keyword>
<dbReference type="PROSITE" id="PS51296">
    <property type="entry name" value="RIESKE"/>
    <property type="match status" value="1"/>
</dbReference>
<evidence type="ECO:0000256" key="7">
    <source>
        <dbReference type="SAM" id="MobiDB-lite"/>
    </source>
</evidence>
<dbReference type="InterPro" id="IPR017941">
    <property type="entry name" value="Rieske_2Fe-2S"/>
</dbReference>
<evidence type="ECO:0000256" key="6">
    <source>
        <dbReference type="ARBA" id="ARBA00023014"/>
    </source>
</evidence>
<sequence>MTTHHPAPHHPAAHHAAAHHPRAHHPAVVDAEACSAALDRGETLPWTWYADPAITALEQERIFRRSWSYVGRTDQVAQPGQFFTCEVGGVPIVVTRDRSGGLNALVNVCRHRGAQVVREDCGTRKSLQCFYHAWTYGLDGSLRGVPRGDREADFDTSQLGLRRASVDTWGPFVFVHLDPEPAPLTEMLGELPELLAAGGIDLERMRFHHRVYYTIEANWKIAVENYLECYHCPVAHPGLADVLDVSPDAYELEVRPTFATHHGVVRDIPREAGYPVQGPVVEGQYHLVWPSLKVNVNPGQPNLSFGPVHPAGPERTTGYLDYFFGDDVDEAWIKAMLAFDDQVGAEDTDLVESVQRGASSGGVERGRLLLGSEHTISAFQRFVLGRLRED</sequence>
<feature type="compositionally biased region" description="Basic residues" evidence="7">
    <location>
        <begin position="1"/>
        <end position="25"/>
    </location>
</feature>
<keyword evidence="6" id="KW-0411">Iron-sulfur</keyword>
<dbReference type="GO" id="GO:0051213">
    <property type="term" value="F:dioxygenase activity"/>
    <property type="evidence" value="ECO:0007669"/>
    <property type="project" value="UniProtKB-KW"/>
</dbReference>
<comment type="caution">
    <text evidence="9">The sequence shown here is derived from an EMBL/GenBank/DDBJ whole genome shotgun (WGS) entry which is preliminary data.</text>
</comment>
<evidence type="ECO:0000313" key="9">
    <source>
        <dbReference type="EMBL" id="GFH38295.1"/>
    </source>
</evidence>
<evidence type="ECO:0000256" key="1">
    <source>
        <dbReference type="ARBA" id="ARBA00001962"/>
    </source>
</evidence>
<dbReference type="PANTHER" id="PTHR43756">
    <property type="entry name" value="CHOLINE MONOOXYGENASE, CHLOROPLASTIC"/>
    <property type="match status" value="1"/>
</dbReference>
<dbReference type="InterPro" id="IPR015879">
    <property type="entry name" value="Ring_hydroxy_dOase_asu_C_dom"/>
</dbReference>
<dbReference type="InterPro" id="IPR001663">
    <property type="entry name" value="Rng_hydr_dOase-A"/>
</dbReference>
<keyword evidence="9" id="KW-0223">Dioxygenase</keyword>
<protein>
    <submittedName>
        <fullName evidence="9">Aromatic ring-hydroxylating dioxygenase subunit alpha</fullName>
    </submittedName>
</protein>
<dbReference type="GO" id="GO:0004497">
    <property type="term" value="F:monooxygenase activity"/>
    <property type="evidence" value="ECO:0007669"/>
    <property type="project" value="UniProtKB-ARBA"/>
</dbReference>
<dbReference type="SUPFAM" id="SSF50022">
    <property type="entry name" value="ISP domain"/>
    <property type="match status" value="1"/>
</dbReference>
<dbReference type="InterPro" id="IPR036922">
    <property type="entry name" value="Rieske_2Fe-2S_sf"/>
</dbReference>
<dbReference type="CDD" id="cd03469">
    <property type="entry name" value="Rieske_RO_Alpha_N"/>
    <property type="match status" value="1"/>
</dbReference>
<name>A0A6A0B0S0_9ACTN</name>
<dbReference type="Gene3D" id="3.90.380.10">
    <property type="entry name" value="Naphthalene 1,2-dioxygenase Alpha Subunit, Chain A, domain 1"/>
    <property type="match status" value="2"/>
</dbReference>
<evidence type="ECO:0000256" key="2">
    <source>
        <dbReference type="ARBA" id="ARBA00022714"/>
    </source>
</evidence>
<evidence type="ECO:0000313" key="10">
    <source>
        <dbReference type="Proteomes" id="UP000484988"/>
    </source>
</evidence>
<dbReference type="Pfam" id="PF00355">
    <property type="entry name" value="Rieske"/>
    <property type="match status" value="1"/>
</dbReference>
<gene>
    <name evidence="9" type="ORF">SCWH03_45370</name>
</gene>
<dbReference type="RefSeq" id="WP_254076929.1">
    <property type="nucleotide sequence ID" value="NZ_BLLG01000015.1"/>
</dbReference>
<dbReference type="EMBL" id="BLLG01000015">
    <property type="protein sequence ID" value="GFH38295.1"/>
    <property type="molecule type" value="Genomic_DNA"/>
</dbReference>
<comment type="cofactor">
    <cofactor evidence="1">
        <name>Fe cation</name>
        <dbReference type="ChEBI" id="CHEBI:24875"/>
    </cofactor>
</comment>
<dbReference type="GO" id="GO:0051537">
    <property type="term" value="F:2 iron, 2 sulfur cluster binding"/>
    <property type="evidence" value="ECO:0007669"/>
    <property type="project" value="UniProtKB-KW"/>
</dbReference>
<accession>A0A6A0B0S0</accession>
<dbReference type="PRINTS" id="PR00090">
    <property type="entry name" value="RNGDIOXGNASE"/>
</dbReference>
<dbReference type="Gene3D" id="2.102.10.10">
    <property type="entry name" value="Rieske [2Fe-2S] iron-sulphur domain"/>
    <property type="match status" value="1"/>
</dbReference>
<evidence type="ECO:0000256" key="5">
    <source>
        <dbReference type="ARBA" id="ARBA00023004"/>
    </source>
</evidence>
<feature type="domain" description="Rieske" evidence="8">
    <location>
        <begin position="67"/>
        <end position="175"/>
    </location>
</feature>
<dbReference type="GO" id="GO:0016705">
    <property type="term" value="F:oxidoreductase activity, acting on paired donors, with incorporation or reduction of molecular oxygen"/>
    <property type="evidence" value="ECO:0007669"/>
    <property type="project" value="UniProtKB-ARBA"/>
</dbReference>
<feature type="region of interest" description="Disordered" evidence="7">
    <location>
        <begin position="1"/>
        <end position="26"/>
    </location>
</feature>